<proteinExistence type="inferred from homology"/>
<keyword evidence="3 7" id="KW-0812">Transmembrane</keyword>
<dbReference type="InterPro" id="IPR000620">
    <property type="entry name" value="EamA_dom"/>
</dbReference>
<feature type="domain" description="EamA" evidence="8">
    <location>
        <begin position="10"/>
        <end position="137"/>
    </location>
</feature>
<dbReference type="RefSeq" id="WP_210890868.1">
    <property type="nucleotide sequence ID" value="NZ_JAGPYQ010000002.1"/>
</dbReference>
<organism evidence="9 10">
    <name type="scientific">Streptomyces liliiviolaceus</name>
    <dbReference type="NCBI Taxonomy" id="2823109"/>
    <lineage>
        <taxon>Bacteria</taxon>
        <taxon>Bacillati</taxon>
        <taxon>Actinomycetota</taxon>
        <taxon>Actinomycetes</taxon>
        <taxon>Kitasatosporales</taxon>
        <taxon>Streptomycetaceae</taxon>
        <taxon>Streptomyces</taxon>
    </lineage>
</organism>
<feature type="transmembrane region" description="Helical" evidence="7">
    <location>
        <begin position="245"/>
        <end position="264"/>
    </location>
</feature>
<name>A0A940Y0Z6_9ACTN</name>
<feature type="transmembrane region" description="Helical" evidence="7">
    <location>
        <begin position="123"/>
        <end position="142"/>
    </location>
</feature>
<accession>A0A940Y0Z6</accession>
<evidence type="ECO:0000313" key="10">
    <source>
        <dbReference type="Proteomes" id="UP000677413"/>
    </source>
</evidence>
<evidence type="ECO:0000256" key="5">
    <source>
        <dbReference type="ARBA" id="ARBA00023136"/>
    </source>
</evidence>
<evidence type="ECO:0000259" key="8">
    <source>
        <dbReference type="Pfam" id="PF00892"/>
    </source>
</evidence>
<reference evidence="9 10" key="1">
    <citation type="submission" date="2021-04" db="EMBL/GenBank/DDBJ databases">
        <authorList>
            <person name="Tang X."/>
            <person name="Zhou X."/>
            <person name="Chen X."/>
            <person name="Cernava T."/>
            <person name="Zhang C."/>
        </authorList>
    </citation>
    <scope>NUCLEOTIDE SEQUENCE [LARGE SCALE GENOMIC DNA]</scope>
    <source>
        <strain evidence="9 10">BH-SS-21</strain>
    </source>
</reference>
<evidence type="ECO:0000256" key="4">
    <source>
        <dbReference type="ARBA" id="ARBA00022989"/>
    </source>
</evidence>
<keyword evidence="10" id="KW-1185">Reference proteome</keyword>
<feature type="transmembrane region" description="Helical" evidence="7">
    <location>
        <begin position="180"/>
        <end position="203"/>
    </location>
</feature>
<evidence type="ECO:0000256" key="7">
    <source>
        <dbReference type="SAM" id="Phobius"/>
    </source>
</evidence>
<dbReference type="Pfam" id="PF00892">
    <property type="entry name" value="EamA"/>
    <property type="match status" value="2"/>
</dbReference>
<comment type="similarity">
    <text evidence="2">Belongs to the EamA transporter family.</text>
</comment>
<dbReference type="PANTHER" id="PTHR32322">
    <property type="entry name" value="INNER MEMBRANE TRANSPORTER"/>
    <property type="match status" value="1"/>
</dbReference>
<dbReference type="InterPro" id="IPR050638">
    <property type="entry name" value="AA-Vitamin_Transporters"/>
</dbReference>
<feature type="transmembrane region" description="Helical" evidence="7">
    <location>
        <begin position="63"/>
        <end position="85"/>
    </location>
</feature>
<feature type="transmembrane region" description="Helical" evidence="7">
    <location>
        <begin position="148"/>
        <end position="168"/>
    </location>
</feature>
<comment type="caution">
    <text evidence="9">The sequence shown here is derived from an EMBL/GenBank/DDBJ whole genome shotgun (WGS) entry which is preliminary data.</text>
</comment>
<dbReference type="AlphaFoldDB" id="A0A940Y0Z6"/>
<protein>
    <submittedName>
        <fullName evidence="9">DMT family transporter</fullName>
    </submittedName>
</protein>
<sequence>MHPVNWARFGLLAALWGCSFAFIKVSLDAFAPLQLAFGRLLVGALVVGLILAVTKGSFPDRAVWGHIAVASVFGNVVPFTLFAVGEQHTTATIAGVIQGATPLVTLGLAAAAIRTEKPTARKVTGLVIGFVGLVVVVGPWRTDGFGSIGGQLACVGAAVSYAISFVYLRRFVSPYKIPALAVTAAQLTSAMVITGLITTFSIGWDLPGELTAGPLLSLLVLGGASTGIAFVLMNRLIADAGPTTASGVNYLVPVFSVIVGAAALGESVTWNVPVGGAVVIAALALAEGRLPLPASRRTAEPPAAAAPVPPVPDPAEPTRPTDQVDRADRTDRAQPAVAQEAC</sequence>
<gene>
    <name evidence="9" type="ORF">J8N05_36650</name>
</gene>
<feature type="transmembrane region" description="Helical" evidence="7">
    <location>
        <begin position="270"/>
        <end position="288"/>
    </location>
</feature>
<evidence type="ECO:0000313" key="9">
    <source>
        <dbReference type="EMBL" id="MBQ0853696.1"/>
    </source>
</evidence>
<evidence type="ECO:0000256" key="6">
    <source>
        <dbReference type="SAM" id="MobiDB-lite"/>
    </source>
</evidence>
<evidence type="ECO:0000256" key="2">
    <source>
        <dbReference type="ARBA" id="ARBA00007362"/>
    </source>
</evidence>
<feature type="compositionally biased region" description="Basic and acidic residues" evidence="6">
    <location>
        <begin position="322"/>
        <end position="332"/>
    </location>
</feature>
<feature type="region of interest" description="Disordered" evidence="6">
    <location>
        <begin position="295"/>
        <end position="342"/>
    </location>
</feature>
<comment type="subcellular location">
    <subcellularLocation>
        <location evidence="1">Membrane</location>
        <topology evidence="1">Multi-pass membrane protein</topology>
    </subcellularLocation>
</comment>
<feature type="transmembrane region" description="Helical" evidence="7">
    <location>
        <begin position="215"/>
        <end position="233"/>
    </location>
</feature>
<evidence type="ECO:0000256" key="1">
    <source>
        <dbReference type="ARBA" id="ARBA00004141"/>
    </source>
</evidence>
<dbReference type="InterPro" id="IPR037185">
    <property type="entry name" value="EmrE-like"/>
</dbReference>
<dbReference type="Proteomes" id="UP000677413">
    <property type="component" value="Unassembled WGS sequence"/>
</dbReference>
<feature type="transmembrane region" description="Helical" evidence="7">
    <location>
        <begin position="91"/>
        <end position="111"/>
    </location>
</feature>
<feature type="compositionally biased region" description="Low complexity" evidence="6">
    <location>
        <begin position="295"/>
        <end position="306"/>
    </location>
</feature>
<evidence type="ECO:0000256" key="3">
    <source>
        <dbReference type="ARBA" id="ARBA00022692"/>
    </source>
</evidence>
<feature type="domain" description="EamA" evidence="8">
    <location>
        <begin position="150"/>
        <end position="285"/>
    </location>
</feature>
<keyword evidence="5 7" id="KW-0472">Membrane</keyword>
<feature type="compositionally biased region" description="Pro residues" evidence="6">
    <location>
        <begin position="307"/>
        <end position="317"/>
    </location>
</feature>
<dbReference type="EMBL" id="JAGPYQ010000002">
    <property type="protein sequence ID" value="MBQ0853696.1"/>
    <property type="molecule type" value="Genomic_DNA"/>
</dbReference>
<dbReference type="GO" id="GO:0016020">
    <property type="term" value="C:membrane"/>
    <property type="evidence" value="ECO:0007669"/>
    <property type="project" value="UniProtKB-SubCell"/>
</dbReference>
<dbReference type="SUPFAM" id="SSF103481">
    <property type="entry name" value="Multidrug resistance efflux transporter EmrE"/>
    <property type="match status" value="2"/>
</dbReference>
<feature type="transmembrane region" description="Helical" evidence="7">
    <location>
        <begin position="31"/>
        <end position="51"/>
    </location>
</feature>
<keyword evidence="4 7" id="KW-1133">Transmembrane helix</keyword>
<dbReference type="PANTHER" id="PTHR32322:SF2">
    <property type="entry name" value="EAMA DOMAIN-CONTAINING PROTEIN"/>
    <property type="match status" value="1"/>
</dbReference>